<accession>A0ABV5GSQ8</accession>
<dbReference type="RefSeq" id="WP_379678332.1">
    <property type="nucleotide sequence ID" value="NZ_JBHMEY010000072.1"/>
</dbReference>
<dbReference type="SUPFAM" id="SSF51261">
    <property type="entry name" value="Duplicated hybrid motif"/>
    <property type="match status" value="1"/>
</dbReference>
<feature type="non-terminal residue" evidence="7">
    <location>
        <position position="1"/>
    </location>
</feature>
<evidence type="ECO:0000256" key="4">
    <source>
        <dbReference type="ARBA" id="ARBA00023157"/>
    </source>
</evidence>
<dbReference type="InterPro" id="IPR008663">
    <property type="entry name" value="LECT2"/>
</dbReference>
<evidence type="ECO:0000256" key="1">
    <source>
        <dbReference type="ARBA" id="ARBA00022723"/>
    </source>
</evidence>
<dbReference type="InterPro" id="IPR016047">
    <property type="entry name" value="M23ase_b-sheet_dom"/>
</dbReference>
<reference evidence="7 8" key="1">
    <citation type="submission" date="2024-09" db="EMBL/GenBank/DDBJ databases">
        <authorList>
            <person name="Sun Q."/>
            <person name="Mori K."/>
        </authorList>
    </citation>
    <scope>NUCLEOTIDE SEQUENCE [LARGE SCALE GENOMIC DNA]</scope>
    <source>
        <strain evidence="7 8">CECT 7955</strain>
    </source>
</reference>
<keyword evidence="8" id="KW-1185">Reference proteome</keyword>
<evidence type="ECO:0000256" key="5">
    <source>
        <dbReference type="ARBA" id="ARBA00024361"/>
    </source>
</evidence>
<proteinExistence type="inferred from homology"/>
<gene>
    <name evidence="7" type="ORF">ACFFVF_17425</name>
</gene>
<name>A0ABV5GSQ8_9FLAO</name>
<dbReference type="InterPro" id="IPR011055">
    <property type="entry name" value="Dup_hybrid_motif"/>
</dbReference>
<evidence type="ECO:0000259" key="6">
    <source>
        <dbReference type="Pfam" id="PF01551"/>
    </source>
</evidence>
<dbReference type="Proteomes" id="UP001589607">
    <property type="component" value="Unassembled WGS sequence"/>
</dbReference>
<keyword evidence="1" id="KW-0479">Metal-binding</keyword>
<protein>
    <submittedName>
        <fullName evidence="7">Peptidoglycan DD-metalloendopeptidase family protein</fullName>
    </submittedName>
</protein>
<feature type="domain" description="M23ase beta-sheet core" evidence="6">
    <location>
        <begin position="56"/>
        <end position="151"/>
    </location>
</feature>
<dbReference type="PANTHER" id="PTHR11329">
    <property type="entry name" value="LEUKOCYTE CELL-DERIVED CHEMOTAXIN 2"/>
    <property type="match status" value="1"/>
</dbReference>
<sequence length="164" mass="18096">IIEPMKKSTWYIIGTTTLLFLIMGTKKAFAKITANQNLRTCDSHGCGSFGASRGNRKHNGIDIITVPGEKIMSPISGTVTRYPYPYGNDLSYTGIEIVNSEYKIKMFYLKPIAPIGSSVFAGKIIGVSQNIAAKYSAAMTNHVHLEVYKKQGTNWILIDPTNLF</sequence>
<keyword evidence="3" id="KW-0862">Zinc</keyword>
<dbReference type="Gene3D" id="2.70.70.10">
    <property type="entry name" value="Glucose Permease (Domain IIA)"/>
    <property type="match status" value="1"/>
</dbReference>
<dbReference type="EMBL" id="JBHMEY010000072">
    <property type="protein sequence ID" value="MFB9098294.1"/>
    <property type="molecule type" value="Genomic_DNA"/>
</dbReference>
<comment type="similarity">
    <text evidence="5">Belongs to the LECT2/MIM-1 family.</text>
</comment>
<dbReference type="Pfam" id="PF01551">
    <property type="entry name" value="Peptidase_M23"/>
    <property type="match status" value="1"/>
</dbReference>
<dbReference type="PANTHER" id="PTHR11329:SF0">
    <property type="entry name" value="LEUKOCYTE CELL-DERIVED CHEMOTAXIN-2"/>
    <property type="match status" value="1"/>
</dbReference>
<keyword evidence="4" id="KW-1015">Disulfide bond</keyword>
<comment type="caution">
    <text evidence="7">The sequence shown here is derived from an EMBL/GenBank/DDBJ whole genome shotgun (WGS) entry which is preliminary data.</text>
</comment>
<evidence type="ECO:0000256" key="3">
    <source>
        <dbReference type="ARBA" id="ARBA00022833"/>
    </source>
</evidence>
<evidence type="ECO:0000313" key="7">
    <source>
        <dbReference type="EMBL" id="MFB9098294.1"/>
    </source>
</evidence>
<evidence type="ECO:0000313" key="8">
    <source>
        <dbReference type="Proteomes" id="UP001589607"/>
    </source>
</evidence>
<organism evidence="7 8">
    <name type="scientific">Flavobacterium jumunjinense</name>
    <dbReference type="NCBI Taxonomy" id="998845"/>
    <lineage>
        <taxon>Bacteria</taxon>
        <taxon>Pseudomonadati</taxon>
        <taxon>Bacteroidota</taxon>
        <taxon>Flavobacteriia</taxon>
        <taxon>Flavobacteriales</taxon>
        <taxon>Flavobacteriaceae</taxon>
        <taxon>Flavobacterium</taxon>
    </lineage>
</organism>
<keyword evidence="2" id="KW-0732">Signal</keyword>
<evidence type="ECO:0000256" key="2">
    <source>
        <dbReference type="ARBA" id="ARBA00022729"/>
    </source>
</evidence>